<dbReference type="RefSeq" id="WP_170054002.1">
    <property type="nucleotide sequence ID" value="NZ_JABBKX010000003.1"/>
</dbReference>
<dbReference type="Proteomes" id="UP000548582">
    <property type="component" value="Unassembled WGS sequence"/>
</dbReference>
<dbReference type="EMBL" id="JABBKX010000003">
    <property type="protein sequence ID" value="NMJ41758.1"/>
    <property type="molecule type" value="Genomic_DNA"/>
</dbReference>
<keyword evidence="4" id="KW-1185">Reference proteome</keyword>
<reference evidence="3 4" key="1">
    <citation type="submission" date="2020-03" db="EMBL/GenBank/DDBJ databases">
        <authorList>
            <person name="Sun Q."/>
        </authorList>
    </citation>
    <scope>NUCLEOTIDE SEQUENCE [LARGE SCALE GENOMIC DNA]</scope>
    <source>
        <strain evidence="3 4">JC162</strain>
    </source>
</reference>
<comment type="caution">
    <text evidence="3">The sequence shown here is derived from an EMBL/GenBank/DDBJ whole genome shotgun (WGS) entry which is preliminary data.</text>
</comment>
<evidence type="ECO:0000256" key="1">
    <source>
        <dbReference type="SAM" id="MobiDB-lite"/>
    </source>
</evidence>
<evidence type="ECO:0000313" key="4">
    <source>
        <dbReference type="Proteomes" id="UP000548582"/>
    </source>
</evidence>
<proteinExistence type="predicted"/>
<organism evidence="3 4">
    <name type="scientific">Neoroseomonas marina</name>
    <dbReference type="NCBI Taxonomy" id="1232220"/>
    <lineage>
        <taxon>Bacteria</taxon>
        <taxon>Pseudomonadati</taxon>
        <taxon>Pseudomonadota</taxon>
        <taxon>Alphaproteobacteria</taxon>
        <taxon>Acetobacterales</taxon>
        <taxon>Acetobacteraceae</taxon>
        <taxon>Neoroseomonas</taxon>
    </lineage>
</organism>
<feature type="compositionally biased region" description="Basic and acidic residues" evidence="1">
    <location>
        <begin position="53"/>
        <end position="68"/>
    </location>
</feature>
<evidence type="ECO:0008006" key="5">
    <source>
        <dbReference type="Google" id="ProtNLM"/>
    </source>
</evidence>
<gene>
    <name evidence="3" type="ORF">GWK16_10930</name>
</gene>
<name>A0A848EEJ5_9PROT</name>
<feature type="signal peptide" evidence="2">
    <location>
        <begin position="1"/>
        <end position="19"/>
    </location>
</feature>
<accession>A0A848EEJ5</accession>
<feature type="compositionally biased region" description="Low complexity" evidence="1">
    <location>
        <begin position="33"/>
        <end position="45"/>
    </location>
</feature>
<evidence type="ECO:0000313" key="3">
    <source>
        <dbReference type="EMBL" id="NMJ41758.1"/>
    </source>
</evidence>
<feature type="region of interest" description="Disordered" evidence="1">
    <location>
        <begin position="21"/>
        <end position="107"/>
    </location>
</feature>
<sequence>MRIPLLVTAVLLAACQHQAPLPAGYTVPPPAAPTAAAPSAAGGTPEQQAARVLRRDFNQDRLRQRENAADGEAPAPTGEPGYAPFDQGGEGQMPVIPGEVSPAFRGL</sequence>
<keyword evidence="2" id="KW-0732">Signal</keyword>
<evidence type="ECO:0000256" key="2">
    <source>
        <dbReference type="SAM" id="SignalP"/>
    </source>
</evidence>
<dbReference type="PROSITE" id="PS51257">
    <property type="entry name" value="PROKAR_LIPOPROTEIN"/>
    <property type="match status" value="1"/>
</dbReference>
<protein>
    <recommendedName>
        <fullName evidence="5">Lipoprotein</fullName>
    </recommendedName>
</protein>
<dbReference type="AlphaFoldDB" id="A0A848EEJ5"/>
<feature type="chain" id="PRO_5032548445" description="Lipoprotein" evidence="2">
    <location>
        <begin position="20"/>
        <end position="107"/>
    </location>
</feature>